<keyword evidence="13" id="KW-1185">Reference proteome</keyword>
<dbReference type="Pfam" id="PF13585">
    <property type="entry name" value="CHU_C"/>
    <property type="match status" value="1"/>
</dbReference>
<protein>
    <submittedName>
        <fullName evidence="12">Gliding motility-associated C-terminal domain-containing protein</fullName>
    </submittedName>
</protein>
<sequence>MKTIRNFKTTLTTSVKALAIIICLCFSIASHATVVTYPQVPVVQACQFSYTLKARDHGTTTWNTVYLYNTPVTTATGAETNTTCGYLSCSGSTDYKIIFSTTVTSAAIYPAPLNITPTFAGDSIMFTIAGPQKFYVDINGDHYNDCIHIIADPLEVNPPHQGDANVIFIPSGTFVDSIVKVPSGKTLYIQGGAGVRSIKLDSTTNTQVLGRGVIFRPTFDAVSIIRATNVTIDGILDFDHGWGGNGGCGIRCGQSTNVAISNAVSFSSKPWGDGYDIFSSNGVTVNDVFLRTNDDAIAFYGGGKDGFTGNCHNIVVTNSTLLPDNAHEFSIGVYGDQNIDTQIRDIVVANIDICSWSRSSGQGCFYFSVGDRVRAANLKFSNIRVKDFIGSALIRMAVVYNSTYNYNPGRAIDSVFFTNINYTGTGTPASSASGYDTTRRTTNIFFNNLIINGTIATSATAANFTRGSYASNITFSALPVTIGQTYIMTAENSSKCANPSGGSSSAGTNIVQNTYASNTYQQWVVEDAGNNFYRFRNVYSGDYMDISGASTANLANDIQWPLDGGFNQQFLLLPQGGGYYSIMARHSGKVLDVNGNSSSDGATIIQWPYSGNNNQRWLFTNASTGIIAMALKIPEPTLPAGDPAVNSALSPNGDGVNDVLTITNIEKYPDNKIMVMNVNGTKVFEASHYDNATQVFNGHSNITGQLQPQGTYYYQLQYTDNGVVKSKTGFIVLKY</sequence>
<reference evidence="12 13" key="1">
    <citation type="submission" date="2016-10" db="EMBL/GenBank/DDBJ databases">
        <authorList>
            <person name="de Groot N.N."/>
        </authorList>
    </citation>
    <scope>NUCLEOTIDE SEQUENCE [LARGE SCALE GENOMIC DNA]</scope>
    <source>
        <strain evidence="12 13">MP1X4</strain>
    </source>
</reference>
<dbReference type="Proteomes" id="UP000199679">
    <property type="component" value="Chromosome I"/>
</dbReference>
<keyword evidence="10" id="KW-0732">Signal</keyword>
<accession>A0A1H1ZPQ3</accession>
<keyword evidence="3 9" id="KW-0378">Hydrolase</keyword>
<keyword evidence="6 9" id="KW-0326">Glycosidase</keyword>
<dbReference type="PANTHER" id="PTHR31736">
    <property type="match status" value="1"/>
</dbReference>
<name>A0A1H1ZPQ3_MUCMA</name>
<dbReference type="GO" id="GO:0000272">
    <property type="term" value="P:polysaccharide catabolic process"/>
    <property type="evidence" value="ECO:0007669"/>
    <property type="project" value="UniProtKB-KW"/>
</dbReference>
<feature type="signal peptide" evidence="10">
    <location>
        <begin position="1"/>
        <end position="32"/>
    </location>
</feature>
<dbReference type="PROSITE" id="PS50231">
    <property type="entry name" value="RICIN_B_LECTIN"/>
    <property type="match status" value="1"/>
</dbReference>
<comment type="function">
    <text evidence="8">Pectinolytic enzyme involved in the degradation of xylogalacturonan (xga), a galacturonan backbone heavily substituted with xylose, and which is one important component of the hairy regions of pectin. Activity requires a galacturonic acid backbone substituted with xylose.</text>
</comment>
<gene>
    <name evidence="12" type="ORF">SAMN05216490_3199</name>
</gene>
<dbReference type="InterPro" id="IPR000772">
    <property type="entry name" value="Ricin_B_lectin"/>
</dbReference>
<evidence type="ECO:0000256" key="6">
    <source>
        <dbReference type="ARBA" id="ARBA00023295"/>
    </source>
</evidence>
<feature type="chain" id="PRO_5009267946" evidence="10">
    <location>
        <begin position="33"/>
        <end position="735"/>
    </location>
</feature>
<dbReference type="SUPFAM" id="SSF51126">
    <property type="entry name" value="Pectin lyase-like"/>
    <property type="match status" value="1"/>
</dbReference>
<evidence type="ECO:0000256" key="2">
    <source>
        <dbReference type="ARBA" id="ARBA00022737"/>
    </source>
</evidence>
<dbReference type="Gene3D" id="2.160.20.10">
    <property type="entry name" value="Single-stranded right-handed beta-helix, Pectin lyase-like"/>
    <property type="match status" value="1"/>
</dbReference>
<dbReference type="InterPro" id="IPR035992">
    <property type="entry name" value="Ricin_B-like_lectins"/>
</dbReference>
<evidence type="ECO:0000313" key="13">
    <source>
        <dbReference type="Proteomes" id="UP000199679"/>
    </source>
</evidence>
<dbReference type="InterPro" id="IPR011050">
    <property type="entry name" value="Pectin_lyase_fold/virulence"/>
</dbReference>
<dbReference type="Pfam" id="PF00295">
    <property type="entry name" value="Glyco_hydro_28"/>
    <property type="match status" value="1"/>
</dbReference>
<keyword evidence="2" id="KW-0677">Repeat</keyword>
<dbReference type="SUPFAM" id="SSF50370">
    <property type="entry name" value="Ricin B-like lectins"/>
    <property type="match status" value="1"/>
</dbReference>
<evidence type="ECO:0000256" key="3">
    <source>
        <dbReference type="ARBA" id="ARBA00022801"/>
    </source>
</evidence>
<keyword evidence="4" id="KW-0325">Glycoprotein</keyword>
<dbReference type="Gene3D" id="2.80.10.50">
    <property type="match status" value="1"/>
</dbReference>
<dbReference type="GO" id="GO:0004650">
    <property type="term" value="F:polygalacturonase activity"/>
    <property type="evidence" value="ECO:0007669"/>
    <property type="project" value="InterPro"/>
</dbReference>
<evidence type="ECO:0000256" key="7">
    <source>
        <dbReference type="ARBA" id="ARBA00023326"/>
    </source>
</evidence>
<keyword evidence="7" id="KW-0624">Polysaccharide degradation</keyword>
<evidence type="ECO:0000256" key="1">
    <source>
        <dbReference type="ARBA" id="ARBA00008834"/>
    </source>
</evidence>
<evidence type="ECO:0000256" key="10">
    <source>
        <dbReference type="SAM" id="SignalP"/>
    </source>
</evidence>
<dbReference type="InterPro" id="IPR012334">
    <property type="entry name" value="Pectin_lyas_fold"/>
</dbReference>
<evidence type="ECO:0000256" key="4">
    <source>
        <dbReference type="ARBA" id="ARBA00023180"/>
    </source>
</evidence>
<dbReference type="OrthoDB" id="9795222at2"/>
<dbReference type="EMBL" id="LT629740">
    <property type="protein sequence ID" value="SDT35684.1"/>
    <property type="molecule type" value="Genomic_DNA"/>
</dbReference>
<evidence type="ECO:0000256" key="5">
    <source>
        <dbReference type="ARBA" id="ARBA00023277"/>
    </source>
</evidence>
<dbReference type="Pfam" id="PF14200">
    <property type="entry name" value="RicinB_lectin_2"/>
    <property type="match status" value="2"/>
</dbReference>
<evidence type="ECO:0000256" key="8">
    <source>
        <dbReference type="ARBA" id="ARBA00037278"/>
    </source>
</evidence>
<organism evidence="12 13">
    <name type="scientific">Mucilaginibacter mallensis</name>
    <dbReference type="NCBI Taxonomy" id="652787"/>
    <lineage>
        <taxon>Bacteria</taxon>
        <taxon>Pseudomonadati</taxon>
        <taxon>Bacteroidota</taxon>
        <taxon>Sphingobacteriia</taxon>
        <taxon>Sphingobacteriales</taxon>
        <taxon>Sphingobacteriaceae</taxon>
        <taxon>Mucilaginibacter</taxon>
    </lineage>
</organism>
<dbReference type="InterPro" id="IPR026341">
    <property type="entry name" value="T9SS_type_B"/>
</dbReference>
<evidence type="ECO:0000259" key="11">
    <source>
        <dbReference type="SMART" id="SM00458"/>
    </source>
</evidence>
<dbReference type="NCBIfam" id="TIGR04131">
    <property type="entry name" value="Bac_Flav_CTERM"/>
    <property type="match status" value="1"/>
</dbReference>
<keyword evidence="5" id="KW-0119">Carbohydrate metabolism</keyword>
<evidence type="ECO:0000256" key="9">
    <source>
        <dbReference type="RuleBase" id="RU361169"/>
    </source>
</evidence>
<dbReference type="RefSeq" id="WP_091374943.1">
    <property type="nucleotide sequence ID" value="NZ_LT629740.1"/>
</dbReference>
<dbReference type="InterPro" id="IPR000743">
    <property type="entry name" value="Glyco_hydro_28"/>
</dbReference>
<dbReference type="AlphaFoldDB" id="A0A1H1ZPQ3"/>
<dbReference type="STRING" id="652787.SAMN05216490_3199"/>
<feature type="domain" description="Ricin B lectin" evidence="11">
    <location>
        <begin position="484"/>
        <end position="620"/>
    </location>
</feature>
<evidence type="ECO:0000313" key="12">
    <source>
        <dbReference type="EMBL" id="SDT35684.1"/>
    </source>
</evidence>
<comment type="similarity">
    <text evidence="1 9">Belongs to the glycosyl hydrolase 28 family.</text>
</comment>
<proteinExistence type="inferred from homology"/>
<dbReference type="PANTHER" id="PTHR31736:SF9">
    <property type="entry name" value="ENDO-XYLOGALACTURONAN HYDROLASE A-RELATED"/>
    <property type="match status" value="1"/>
</dbReference>
<dbReference type="SMART" id="SM00458">
    <property type="entry name" value="RICIN"/>
    <property type="match status" value="1"/>
</dbReference>